<dbReference type="EMBL" id="CP036274">
    <property type="protein sequence ID" value="QDU28359.1"/>
    <property type="molecule type" value="Genomic_DNA"/>
</dbReference>
<dbReference type="SUPFAM" id="SSF53098">
    <property type="entry name" value="Ribonuclease H-like"/>
    <property type="match status" value="1"/>
</dbReference>
<keyword evidence="2" id="KW-0378">Hydrolase</keyword>
<dbReference type="InterPro" id="IPR036397">
    <property type="entry name" value="RNaseH_sf"/>
</dbReference>
<dbReference type="SMART" id="SM00341">
    <property type="entry name" value="HRDC"/>
    <property type="match status" value="1"/>
</dbReference>
<name>A0A517YDS7_9BACT</name>
<evidence type="ECO:0000313" key="2">
    <source>
        <dbReference type="EMBL" id="QDU28359.1"/>
    </source>
</evidence>
<organism evidence="2 3">
    <name type="scientific">Anatilimnocola aggregata</name>
    <dbReference type="NCBI Taxonomy" id="2528021"/>
    <lineage>
        <taxon>Bacteria</taxon>
        <taxon>Pseudomonadati</taxon>
        <taxon>Planctomycetota</taxon>
        <taxon>Planctomycetia</taxon>
        <taxon>Pirellulales</taxon>
        <taxon>Pirellulaceae</taxon>
        <taxon>Anatilimnocola</taxon>
    </lineage>
</organism>
<dbReference type="CDD" id="cd06142">
    <property type="entry name" value="RNaseD_exo"/>
    <property type="match status" value="1"/>
</dbReference>
<dbReference type="InterPro" id="IPR002562">
    <property type="entry name" value="3'-5'_exonuclease_dom"/>
</dbReference>
<dbReference type="Pfam" id="PF01612">
    <property type="entry name" value="DNA_pol_A_exo1"/>
    <property type="match status" value="1"/>
</dbReference>
<dbReference type="InterPro" id="IPR051086">
    <property type="entry name" value="RNase_D-like"/>
</dbReference>
<protein>
    <submittedName>
        <fullName evidence="2">Ribonuclease D</fullName>
        <ecNumber evidence="2">3.1.13.5</ecNumber>
    </submittedName>
</protein>
<dbReference type="GO" id="GO:0003676">
    <property type="term" value="F:nucleic acid binding"/>
    <property type="evidence" value="ECO:0007669"/>
    <property type="project" value="InterPro"/>
</dbReference>
<dbReference type="SMART" id="SM00474">
    <property type="entry name" value="35EXOc"/>
    <property type="match status" value="1"/>
</dbReference>
<gene>
    <name evidence="2" type="primary">rnd</name>
    <name evidence="2" type="ORF">ETAA8_34590</name>
</gene>
<dbReference type="InterPro" id="IPR010997">
    <property type="entry name" value="HRDC-like_sf"/>
</dbReference>
<dbReference type="Gene3D" id="1.10.150.80">
    <property type="entry name" value="HRDC domain"/>
    <property type="match status" value="1"/>
</dbReference>
<dbReference type="GO" id="GO:0000166">
    <property type="term" value="F:nucleotide binding"/>
    <property type="evidence" value="ECO:0007669"/>
    <property type="project" value="InterPro"/>
</dbReference>
<dbReference type="KEGG" id="aagg:ETAA8_34590"/>
<dbReference type="InterPro" id="IPR012337">
    <property type="entry name" value="RNaseH-like_sf"/>
</dbReference>
<dbReference type="AlphaFoldDB" id="A0A517YDS7"/>
<dbReference type="Pfam" id="PF00570">
    <property type="entry name" value="HRDC"/>
    <property type="match status" value="1"/>
</dbReference>
<proteinExistence type="predicted"/>
<dbReference type="InterPro" id="IPR044876">
    <property type="entry name" value="HRDC_dom_sf"/>
</dbReference>
<dbReference type="InterPro" id="IPR002121">
    <property type="entry name" value="HRDC_dom"/>
</dbReference>
<dbReference type="Gene3D" id="3.30.420.10">
    <property type="entry name" value="Ribonuclease H-like superfamily/Ribonuclease H"/>
    <property type="match status" value="1"/>
</dbReference>
<dbReference type="OrthoDB" id="9800549at2"/>
<keyword evidence="3" id="KW-1185">Reference proteome</keyword>
<dbReference type="RefSeq" id="WP_145090507.1">
    <property type="nucleotide sequence ID" value="NZ_CP036274.1"/>
</dbReference>
<reference evidence="2 3" key="1">
    <citation type="submission" date="2019-02" db="EMBL/GenBank/DDBJ databases">
        <title>Deep-cultivation of Planctomycetes and their phenomic and genomic characterization uncovers novel biology.</title>
        <authorList>
            <person name="Wiegand S."/>
            <person name="Jogler M."/>
            <person name="Boedeker C."/>
            <person name="Pinto D."/>
            <person name="Vollmers J."/>
            <person name="Rivas-Marin E."/>
            <person name="Kohn T."/>
            <person name="Peeters S.H."/>
            <person name="Heuer A."/>
            <person name="Rast P."/>
            <person name="Oberbeckmann S."/>
            <person name="Bunk B."/>
            <person name="Jeske O."/>
            <person name="Meyerdierks A."/>
            <person name="Storesund J.E."/>
            <person name="Kallscheuer N."/>
            <person name="Luecker S."/>
            <person name="Lage O.M."/>
            <person name="Pohl T."/>
            <person name="Merkel B.J."/>
            <person name="Hornburger P."/>
            <person name="Mueller R.-W."/>
            <person name="Bruemmer F."/>
            <person name="Labrenz M."/>
            <person name="Spormann A.M."/>
            <person name="Op den Camp H."/>
            <person name="Overmann J."/>
            <person name="Amann R."/>
            <person name="Jetten M.S.M."/>
            <person name="Mascher T."/>
            <person name="Medema M.H."/>
            <person name="Devos D.P."/>
            <person name="Kaster A.-K."/>
            <person name="Ovreas L."/>
            <person name="Rohde M."/>
            <person name="Galperin M.Y."/>
            <person name="Jogler C."/>
        </authorList>
    </citation>
    <scope>NUCLEOTIDE SEQUENCE [LARGE SCALE GENOMIC DNA]</scope>
    <source>
        <strain evidence="2 3">ETA_A8</strain>
    </source>
</reference>
<dbReference type="GO" id="GO:0008408">
    <property type="term" value="F:3'-5' exonuclease activity"/>
    <property type="evidence" value="ECO:0007669"/>
    <property type="project" value="InterPro"/>
</dbReference>
<dbReference type="SUPFAM" id="SSF47819">
    <property type="entry name" value="HRDC-like"/>
    <property type="match status" value="2"/>
</dbReference>
<dbReference type="PANTHER" id="PTHR47649">
    <property type="entry name" value="RIBONUCLEASE D"/>
    <property type="match status" value="1"/>
</dbReference>
<evidence type="ECO:0000313" key="3">
    <source>
        <dbReference type="Proteomes" id="UP000315017"/>
    </source>
</evidence>
<dbReference type="Proteomes" id="UP000315017">
    <property type="component" value="Chromosome"/>
</dbReference>
<feature type="domain" description="HRDC" evidence="1">
    <location>
        <begin position="209"/>
        <end position="289"/>
    </location>
</feature>
<dbReference type="PROSITE" id="PS50967">
    <property type="entry name" value="HRDC"/>
    <property type="match status" value="1"/>
</dbReference>
<sequence length="397" mass="45085">MQYEYITSHQHLRDFCEVIASAEIIAFDTEFVSEDTYLPELCLLQIAADGHLAIVDPLEFSDLTPFWELLSKPGKESLVHAGREEFRFCLRALGHRPTDWFDVQLAAGLVGLEYPASYGTLVQKLLGKSLSKDETRTDWRRRPLSQRQIEYGLQDVVDLQAIRTVLVNRLNELGRLEWVKSELKDWQDDVERAELGERWRRVGGLAGMSPRALAIVRELWMWRDGEGQRRNIPTRRILRDDLLLELAKRQTSDPKRMRAVRGMERGEILRHLPKIGSCVEKALAMKDDELPQTERRSSRPQLNLLGQFLSTALGSICRSAQVAPNLAGTAQDVRDLVAYRLDLGGFAADEKPLLATGWRAEVVGQVIDQLLSGELAIRIADPLDHEPLVFEPCTRGE</sequence>
<dbReference type="GO" id="GO:0006139">
    <property type="term" value="P:nucleobase-containing compound metabolic process"/>
    <property type="evidence" value="ECO:0007669"/>
    <property type="project" value="InterPro"/>
</dbReference>
<dbReference type="EC" id="3.1.13.5" evidence="2"/>
<dbReference type="GO" id="GO:0033890">
    <property type="term" value="F:ribonuclease D activity"/>
    <property type="evidence" value="ECO:0007669"/>
    <property type="project" value="UniProtKB-EC"/>
</dbReference>
<accession>A0A517YDS7</accession>
<evidence type="ECO:0000259" key="1">
    <source>
        <dbReference type="PROSITE" id="PS50967"/>
    </source>
</evidence>
<dbReference type="PANTHER" id="PTHR47649:SF1">
    <property type="entry name" value="RIBONUCLEASE D"/>
    <property type="match status" value="1"/>
</dbReference>